<feature type="domain" description="C2H2-type" evidence="6">
    <location>
        <begin position="129"/>
        <end position="159"/>
    </location>
</feature>
<sequence length="811" mass="87807">MNAATQIYLQSNVLVDALEAVTPESTMDDASTDELDENICSGACPSSSDDDDALPKFRESVAPSIIVESCRTPKASTYPSLGVQQGYAKWNLVKVRVSFDVTRKGERSLVIDGYKFTKSRDGMGDRVFWRCSRRECKATAVTVADRVEHIRAIHTHDPPVAAEFFTNTRTQHEQEVKFNNLSGGMQNGRRKSHPISASRSNDPRAFELVSNFPLRHSESDSKSASSVFEQISPENTLPGGPLNNGSNGTLASVLGRLTDVSTEAVPNETKTAQFTPSTLMAKSMCSHKFTNHAVDAPPSAESDMLDVTQPVLSCSSGLEQLAAIASTFAKGSLAETSFESTLPQLSRQPILSFSSATTMSTANFATATYPTNSLTPVLTSEVQFVTNAHGHLILVPGNSQLSSVLEARKSMDAVSSEVLCPVSGASLVVNGQECLSTIYAIARQGTSPPDENQVTVEYTPSDQQFSGPPLDESQQNPPFCRAIGDPIHGYANDGRIGGFTSVYRCSLPSVASISSASGTQLYQNCPPISACSSVSLVLPTERFDSNESVISPLANGHHACLTTCSKLPINANYFTHWKKEKIRESVEDEPAIDQELNDVEYTDSKGLSSSCMSTSATVSELHPCWRRKRRLNSNQPPDDCEANTTCCCRYPRTTVLNQQSNELWINSENNRHSPQKIPRGTVARTTSLPTDDYFLSTQVQDGILVKVLSTVQQLTAKLDGDADPPEVIQNCRAIQACLDTITALKRARSATQSEEILVTKPDHADLSPESIAEKSVSQKSPSGQQHENRRALGAGHSQQGCSSMIHVHSCI</sequence>
<dbReference type="EMBL" id="NIRI02000042">
    <property type="protein sequence ID" value="KAG5447631.1"/>
    <property type="molecule type" value="Genomic_DNA"/>
</dbReference>
<name>A0A8T1MG04_CLOSI</name>
<comment type="caution">
    <text evidence="7">The sequence shown here is derived from an EMBL/GenBank/DDBJ whole genome shotgun (WGS) entry which is preliminary data.</text>
</comment>
<evidence type="ECO:0000313" key="8">
    <source>
        <dbReference type="Proteomes" id="UP000286415"/>
    </source>
</evidence>
<dbReference type="Proteomes" id="UP000286415">
    <property type="component" value="Unassembled WGS sequence"/>
</dbReference>
<reference evidence="7 8" key="1">
    <citation type="journal article" date="2018" name="Biotechnol. Adv.">
        <title>Improved genomic resources and new bioinformatic workflow for the carcinogenic parasite Clonorchis sinensis: Biotechnological implications.</title>
        <authorList>
            <person name="Wang D."/>
            <person name="Korhonen P.K."/>
            <person name="Gasser R.B."/>
            <person name="Young N.D."/>
        </authorList>
    </citation>
    <scope>NUCLEOTIDE SEQUENCE [LARGE SCALE GENOMIC DNA]</scope>
    <source>
        <strain evidence="7">Cs-k2</strain>
    </source>
</reference>
<dbReference type="Pfam" id="PF04500">
    <property type="entry name" value="FLYWCH"/>
    <property type="match status" value="1"/>
</dbReference>
<evidence type="ECO:0000256" key="3">
    <source>
        <dbReference type="ARBA" id="ARBA00022833"/>
    </source>
</evidence>
<dbReference type="GO" id="GO:0008270">
    <property type="term" value="F:zinc ion binding"/>
    <property type="evidence" value="ECO:0007669"/>
    <property type="project" value="UniProtKB-KW"/>
</dbReference>
<accession>A0A8T1MG04</accession>
<reference evidence="7 8" key="2">
    <citation type="journal article" date="2021" name="Genomics">
        <title>High-quality reference genome for Clonorchis sinensis.</title>
        <authorList>
            <person name="Young N.D."/>
            <person name="Stroehlein A.J."/>
            <person name="Kinkar L."/>
            <person name="Wang T."/>
            <person name="Sohn W.M."/>
            <person name="Chang B.C.H."/>
            <person name="Kaur P."/>
            <person name="Weisz D."/>
            <person name="Dudchenko O."/>
            <person name="Aiden E.L."/>
            <person name="Korhonen P.K."/>
            <person name="Gasser R.B."/>
        </authorList>
    </citation>
    <scope>NUCLEOTIDE SEQUENCE [LARGE SCALE GENOMIC DNA]</scope>
    <source>
        <strain evidence="7">Cs-k2</strain>
    </source>
</reference>
<feature type="region of interest" description="Disordered" evidence="5">
    <location>
        <begin position="181"/>
        <end position="200"/>
    </location>
</feature>
<dbReference type="AlphaFoldDB" id="A0A8T1MG04"/>
<keyword evidence="3" id="KW-0862">Zinc</keyword>
<evidence type="ECO:0000256" key="5">
    <source>
        <dbReference type="SAM" id="MobiDB-lite"/>
    </source>
</evidence>
<dbReference type="PROSITE" id="PS50157">
    <property type="entry name" value="ZINC_FINGER_C2H2_2"/>
    <property type="match status" value="1"/>
</dbReference>
<keyword evidence="1" id="KW-0479">Metal-binding</keyword>
<feature type="region of interest" description="Disordered" evidence="5">
    <location>
        <begin position="750"/>
        <end position="811"/>
    </location>
</feature>
<keyword evidence="8" id="KW-1185">Reference proteome</keyword>
<dbReference type="OrthoDB" id="6159439at2759"/>
<dbReference type="Gene3D" id="2.20.25.240">
    <property type="match status" value="1"/>
</dbReference>
<evidence type="ECO:0000256" key="4">
    <source>
        <dbReference type="PROSITE-ProRule" id="PRU00042"/>
    </source>
</evidence>
<proteinExistence type="predicted"/>
<organism evidence="7 8">
    <name type="scientific">Clonorchis sinensis</name>
    <name type="common">Chinese liver fluke</name>
    <dbReference type="NCBI Taxonomy" id="79923"/>
    <lineage>
        <taxon>Eukaryota</taxon>
        <taxon>Metazoa</taxon>
        <taxon>Spiralia</taxon>
        <taxon>Lophotrochozoa</taxon>
        <taxon>Platyhelminthes</taxon>
        <taxon>Trematoda</taxon>
        <taxon>Digenea</taxon>
        <taxon>Opisthorchiida</taxon>
        <taxon>Opisthorchiata</taxon>
        <taxon>Opisthorchiidae</taxon>
        <taxon>Clonorchis</taxon>
    </lineage>
</organism>
<evidence type="ECO:0000256" key="1">
    <source>
        <dbReference type="ARBA" id="ARBA00022723"/>
    </source>
</evidence>
<keyword evidence="2 4" id="KW-0863">Zinc-finger</keyword>
<dbReference type="InterPro" id="IPR013087">
    <property type="entry name" value="Znf_C2H2_type"/>
</dbReference>
<gene>
    <name evidence="7" type="ORF">CSKR_107834</name>
</gene>
<feature type="compositionally biased region" description="Polar residues" evidence="5">
    <location>
        <begin position="775"/>
        <end position="785"/>
    </location>
</feature>
<dbReference type="InterPro" id="IPR007588">
    <property type="entry name" value="Znf_FLYWCH"/>
</dbReference>
<protein>
    <recommendedName>
        <fullName evidence="6">C2H2-type domain-containing protein</fullName>
    </recommendedName>
</protein>
<evidence type="ECO:0000313" key="7">
    <source>
        <dbReference type="EMBL" id="KAG5447631.1"/>
    </source>
</evidence>
<evidence type="ECO:0000259" key="6">
    <source>
        <dbReference type="PROSITE" id="PS50157"/>
    </source>
</evidence>
<evidence type="ECO:0000256" key="2">
    <source>
        <dbReference type="ARBA" id="ARBA00022771"/>
    </source>
</evidence>